<protein>
    <submittedName>
        <fullName evidence="1">24452_t:CDS:1</fullName>
    </submittedName>
</protein>
<gene>
    <name evidence="1" type="ORF">GMARGA_LOCUS3986</name>
</gene>
<evidence type="ECO:0000313" key="2">
    <source>
        <dbReference type="Proteomes" id="UP000789901"/>
    </source>
</evidence>
<comment type="caution">
    <text evidence="1">The sequence shown here is derived from an EMBL/GenBank/DDBJ whole genome shotgun (WGS) entry which is preliminary data.</text>
</comment>
<name>A0ABM8W6K6_GIGMA</name>
<proteinExistence type="predicted"/>
<reference evidence="1 2" key="1">
    <citation type="submission" date="2021-06" db="EMBL/GenBank/DDBJ databases">
        <authorList>
            <person name="Kallberg Y."/>
            <person name="Tangrot J."/>
            <person name="Rosling A."/>
        </authorList>
    </citation>
    <scope>NUCLEOTIDE SEQUENCE [LARGE SCALE GENOMIC DNA]</scope>
    <source>
        <strain evidence="1 2">120-4 pot B 10/14</strain>
    </source>
</reference>
<accession>A0ABM8W6K6</accession>
<organism evidence="1 2">
    <name type="scientific">Gigaspora margarita</name>
    <dbReference type="NCBI Taxonomy" id="4874"/>
    <lineage>
        <taxon>Eukaryota</taxon>
        <taxon>Fungi</taxon>
        <taxon>Fungi incertae sedis</taxon>
        <taxon>Mucoromycota</taxon>
        <taxon>Glomeromycotina</taxon>
        <taxon>Glomeromycetes</taxon>
        <taxon>Diversisporales</taxon>
        <taxon>Gigasporaceae</taxon>
        <taxon>Gigaspora</taxon>
    </lineage>
</organism>
<sequence>MTHDVANIRRDFSALASEVDNINLRGDNGDANNNQIQNIEQLSNDTLSGDNAVYNCGTCVLKSVANCNISITSRTPPTPSGNLGSLPSENHHLISGSAGREYHKNNIVAIAEATFVFSRILSLANDPSKEDSSPFQLQIGLVNEAQLVLTSIYNEKHSRLAYI</sequence>
<keyword evidence="2" id="KW-1185">Reference proteome</keyword>
<dbReference type="Proteomes" id="UP000789901">
    <property type="component" value="Unassembled WGS sequence"/>
</dbReference>
<evidence type="ECO:0000313" key="1">
    <source>
        <dbReference type="EMBL" id="CAG8538904.1"/>
    </source>
</evidence>
<dbReference type="EMBL" id="CAJVQB010001513">
    <property type="protein sequence ID" value="CAG8538904.1"/>
    <property type="molecule type" value="Genomic_DNA"/>
</dbReference>